<keyword evidence="1" id="KW-0812">Transmembrane</keyword>
<keyword evidence="1" id="KW-0472">Membrane</keyword>
<accession>A0A3A3A204</accession>
<dbReference type="InterPro" id="IPR036259">
    <property type="entry name" value="MFS_trans_sf"/>
</dbReference>
<dbReference type="STRING" id="2070753.A0A3A3A204"/>
<feature type="transmembrane region" description="Helical" evidence="1">
    <location>
        <begin position="56"/>
        <end position="77"/>
    </location>
</feature>
<reference evidence="3" key="1">
    <citation type="submission" date="2017-02" db="EMBL/GenBank/DDBJ databases">
        <authorList>
            <person name="Tafer H."/>
            <person name="Lopandic K."/>
        </authorList>
    </citation>
    <scope>NUCLEOTIDE SEQUENCE [LARGE SCALE GENOMIC DNA]</scope>
    <source>
        <strain evidence="3">CBS 366.77</strain>
    </source>
</reference>
<dbReference type="AlphaFoldDB" id="A0A3A3A204"/>
<evidence type="ECO:0000256" key="1">
    <source>
        <dbReference type="SAM" id="Phobius"/>
    </source>
</evidence>
<proteinExistence type="predicted"/>
<sequence>MVMVTEVTEGIERKYPGMFGEKGGTRQAYGSFSVAWSGGQVVGSLVAGYLVEQQGWTTMVTLFSGTTGVVAVILGLTKTTMFAEVRRKKNGEA</sequence>
<keyword evidence="1" id="KW-1133">Transmembrane helix</keyword>
<organism evidence="2 3">
    <name type="scientific">Aspergillus sclerotialis</name>
    <dbReference type="NCBI Taxonomy" id="2070753"/>
    <lineage>
        <taxon>Eukaryota</taxon>
        <taxon>Fungi</taxon>
        <taxon>Dikarya</taxon>
        <taxon>Ascomycota</taxon>
        <taxon>Pezizomycotina</taxon>
        <taxon>Eurotiomycetes</taxon>
        <taxon>Eurotiomycetidae</taxon>
        <taxon>Eurotiales</taxon>
        <taxon>Aspergillaceae</taxon>
        <taxon>Aspergillus</taxon>
        <taxon>Aspergillus subgen. Polypaecilum</taxon>
    </lineage>
</organism>
<dbReference type="Gene3D" id="1.20.1250.20">
    <property type="entry name" value="MFS general substrate transporter like domains"/>
    <property type="match status" value="1"/>
</dbReference>
<dbReference type="OrthoDB" id="5086884at2759"/>
<gene>
    <name evidence="2" type="ORF">PHISCL_04303</name>
</gene>
<dbReference type="EMBL" id="MVGC01000124">
    <property type="protein sequence ID" value="RJE23361.1"/>
    <property type="molecule type" value="Genomic_DNA"/>
</dbReference>
<evidence type="ECO:0000313" key="2">
    <source>
        <dbReference type="EMBL" id="RJE23361.1"/>
    </source>
</evidence>
<evidence type="ECO:0000313" key="3">
    <source>
        <dbReference type="Proteomes" id="UP000266188"/>
    </source>
</evidence>
<dbReference type="Proteomes" id="UP000266188">
    <property type="component" value="Unassembled WGS sequence"/>
</dbReference>
<name>A0A3A3A204_9EURO</name>
<keyword evidence="3" id="KW-1185">Reference proteome</keyword>
<protein>
    <submittedName>
        <fullName evidence="2">Major Facilitator Superfamily</fullName>
    </submittedName>
</protein>
<feature type="transmembrane region" description="Helical" evidence="1">
    <location>
        <begin position="28"/>
        <end position="50"/>
    </location>
</feature>
<comment type="caution">
    <text evidence="2">The sequence shown here is derived from an EMBL/GenBank/DDBJ whole genome shotgun (WGS) entry which is preliminary data.</text>
</comment>
<dbReference type="SUPFAM" id="SSF103473">
    <property type="entry name" value="MFS general substrate transporter"/>
    <property type="match status" value="1"/>
</dbReference>